<dbReference type="InterPro" id="IPR035909">
    <property type="entry name" value="CheB_C"/>
</dbReference>
<dbReference type="SUPFAM" id="SSF55785">
    <property type="entry name" value="PYP-like sensor domain (PAS domain)"/>
    <property type="match status" value="2"/>
</dbReference>
<dbReference type="Gene3D" id="1.10.155.10">
    <property type="entry name" value="Chemotaxis receptor methyltransferase CheR, N-terminal domain"/>
    <property type="match status" value="1"/>
</dbReference>
<dbReference type="GO" id="GO:0005524">
    <property type="term" value="F:ATP binding"/>
    <property type="evidence" value="ECO:0007669"/>
    <property type="project" value="UniProtKB-KW"/>
</dbReference>
<dbReference type="PROSITE" id="PS50123">
    <property type="entry name" value="CHER"/>
    <property type="match status" value="1"/>
</dbReference>
<sequence>MHDNSLAADRKGNKNQAAFFPVVGIGASAGGLEALRDMLSTATLPTGMSYVIIQHLDPNHESMLAQLLDRNTALQVIQCEGGEKIETDIVYIIPPGHGLVIRNGILELTQFQQPRGLRRPIDDFFLSLASDQQENAVCVILSGTGGDGTTGLRAIKENGGLCVVQQPETARYDGMPLSAVGTGLVDFICPACEILNCIKTFFNRRMTDQLDIETVIVADHVDELCRVLRANTGHDFAGYKRSTLIRRVERRMHVLGINSGRAYVNRIREDVAEREALFRDLLINVTRFFRDPEAFLALRSQVIEPLLRERAADEDIRIWIPGCSSGEEAYTIAILCAEAARTTGQPLAVQIFATDIDEQMLSLAREGSYPASALIDIPVELRERYTVPHAERFSIISPIRDMIRFSNHSLIKDPPFSRIDLVSCRNLLIYFADRLQQTVIPLLHYAIRAGGYLFLGPSESVGRFEHLFPIIDQHAHIFTRPPGAPNYPIDLPANLRQRSSMRERGGKGDTSALGDESAAIRRLVERYAPPSLVVDPDGGILAAYGKLSRYFEFPVTRTGGSSAINLARPGLRDVMGALLRQGRDQKRNVVVRDVAVETDFGTQPVEVTCDPLNDGCLLFVIRDSGPFKPLEDSEVYEIQVEDDHREALEDELRLTRYRLRSAVEELETANEELKSSNEEMMSMNEELQSTNEELATVNDELKSKVHQLTVANSDLRNFFESTDLAVVVLDADLKVRSYTEAATRIFPLKPSDRGRPLSDVASRLATIEYFEDARAVACGAESLQRRVTTRDGKHIYSMRVLPYNTHKGTVDGATLVLTDITDALVMERQLAAERERLDIAIKAAGIGIWEYCPETGETVIDEVEQKLFDVDGVEGGKISSLLERIHPEDIRAVEAALRRASSGNGDYEASFRIRTKDDTERWIKGFGRIIAGSAPTRLVGVSIDVTPEYTLAETRHLMLREMNHRVKNLFAVIAGIVTAVSRGHDNVPTFARDIRDRIASLGNAHSLAASGGEPKAIDLQELVEVTLAPYRHDTKIDIYGPSTLIDQSALSSFALILHEWATNAMKYGALDGKDGASLSVTWKRSENGLHLIWNEHQVKPVIESVKRGFGSLLVETSVRQLRGQIERSIDESDLFITLQLPHGVLSNG</sequence>
<dbReference type="InterPro" id="IPR029063">
    <property type="entry name" value="SAM-dependent_MTases_sf"/>
</dbReference>
<evidence type="ECO:0000256" key="2">
    <source>
        <dbReference type="ARBA" id="ARBA00001541"/>
    </source>
</evidence>
<dbReference type="Proteomes" id="UP000019438">
    <property type="component" value="Chromosome"/>
</dbReference>
<dbReference type="PANTHER" id="PTHR24422">
    <property type="entry name" value="CHEMOTAXIS PROTEIN METHYLTRANSFERASE"/>
    <property type="match status" value="1"/>
</dbReference>
<evidence type="ECO:0000256" key="7">
    <source>
        <dbReference type="ARBA" id="ARBA00022679"/>
    </source>
</evidence>
<feature type="coiled-coil region" evidence="13">
    <location>
        <begin position="645"/>
        <end position="707"/>
    </location>
</feature>
<evidence type="ECO:0000256" key="3">
    <source>
        <dbReference type="ARBA" id="ARBA00022553"/>
    </source>
</evidence>
<dbReference type="SUPFAM" id="SSF47757">
    <property type="entry name" value="Chemotaxis receptor methyltransferase CheR, N-terminal domain"/>
    <property type="match status" value="1"/>
</dbReference>
<proteinExistence type="predicted"/>
<feature type="domain" description="PAC" evidence="14">
    <location>
        <begin position="781"/>
        <end position="832"/>
    </location>
</feature>
<keyword evidence="12" id="KW-0145">Chemotaxis</keyword>
<evidence type="ECO:0000256" key="10">
    <source>
        <dbReference type="ARBA" id="ARBA00022777"/>
    </source>
</evidence>
<dbReference type="PROSITE" id="PS50113">
    <property type="entry name" value="PAC"/>
    <property type="match status" value="1"/>
</dbReference>
<evidence type="ECO:0000256" key="6">
    <source>
        <dbReference type="ARBA" id="ARBA00022643"/>
    </source>
</evidence>
<keyword evidence="12 17" id="KW-0378">Hydrolase</keyword>
<evidence type="ECO:0000259" key="15">
    <source>
        <dbReference type="PROSITE" id="PS50122"/>
    </source>
</evidence>
<dbReference type="Pfam" id="PF03705">
    <property type="entry name" value="CheR_N"/>
    <property type="match status" value="1"/>
</dbReference>
<dbReference type="GO" id="GO:0008983">
    <property type="term" value="F:protein-glutamate O-methyltransferase activity"/>
    <property type="evidence" value="ECO:0007669"/>
    <property type="project" value="UniProtKB-EC"/>
</dbReference>
<keyword evidence="8" id="KW-0949">S-adenosyl-L-methionine</keyword>
<evidence type="ECO:0000256" key="9">
    <source>
        <dbReference type="ARBA" id="ARBA00022741"/>
    </source>
</evidence>
<evidence type="ECO:0000313" key="18">
    <source>
        <dbReference type="Proteomes" id="UP000019438"/>
    </source>
</evidence>
<dbReference type="InterPro" id="IPR050903">
    <property type="entry name" value="Bact_Chemotaxis_MeTrfase"/>
</dbReference>
<feature type="active site" evidence="12">
    <location>
        <position position="147"/>
    </location>
</feature>
<evidence type="ECO:0000256" key="1">
    <source>
        <dbReference type="ARBA" id="ARBA00000085"/>
    </source>
</evidence>
<dbReference type="SUPFAM" id="SSF52738">
    <property type="entry name" value="Methylesterase CheB, C-terminal domain"/>
    <property type="match status" value="1"/>
</dbReference>
<feature type="domain" description="CheR-type methyltransferase" evidence="16">
    <location>
        <begin position="209"/>
        <end position="481"/>
    </location>
</feature>
<dbReference type="SUPFAM" id="SSF53335">
    <property type="entry name" value="S-adenosyl-L-methionine-dependent methyltransferases"/>
    <property type="match status" value="1"/>
</dbReference>
<evidence type="ECO:0000256" key="12">
    <source>
        <dbReference type="PROSITE-ProRule" id="PRU00050"/>
    </source>
</evidence>
<dbReference type="InterPro" id="IPR013655">
    <property type="entry name" value="PAS_fold_3"/>
</dbReference>
<dbReference type="Gene3D" id="3.30.450.20">
    <property type="entry name" value="PAS domain"/>
    <property type="match status" value="2"/>
</dbReference>
<gene>
    <name evidence="17" type="ORF">GbCGDNIH3_1133</name>
</gene>
<evidence type="ECO:0000256" key="8">
    <source>
        <dbReference type="ARBA" id="ARBA00022691"/>
    </source>
</evidence>
<reference evidence="18" key="1">
    <citation type="submission" date="2012-06" db="EMBL/GenBank/DDBJ databases">
        <title>Genome analysis of multiple Granulibacter bethesdensis isolates demonstrates substantial genome diversity.</title>
        <authorList>
            <person name="Greenberg D.E."/>
            <person name="Porcella S.F."/>
            <person name="Zarember K."/>
            <person name="Zelazny A.M."/>
            <person name="Bruno D."/>
            <person name="Martens C."/>
            <person name="Barbian K.D."/>
            <person name="Jaske E."/>
            <person name="Holland S.M."/>
        </authorList>
    </citation>
    <scope>NUCLEOTIDE SEQUENCE [LARGE SCALE GENOMIC DNA]</scope>
    <source>
        <strain evidence="18">CGDNIH3</strain>
    </source>
</reference>
<evidence type="ECO:0000256" key="4">
    <source>
        <dbReference type="ARBA" id="ARBA00022603"/>
    </source>
</evidence>
<organism evidence="17 18">
    <name type="scientific">Granulibacter bethesdensis</name>
    <dbReference type="NCBI Taxonomy" id="364410"/>
    <lineage>
        <taxon>Bacteria</taxon>
        <taxon>Pseudomonadati</taxon>
        <taxon>Pseudomonadota</taxon>
        <taxon>Alphaproteobacteria</taxon>
        <taxon>Acetobacterales</taxon>
        <taxon>Acetobacteraceae</taxon>
        <taxon>Granulibacter</taxon>
    </lineage>
</organism>
<dbReference type="SMART" id="SM00138">
    <property type="entry name" value="MeTrc"/>
    <property type="match status" value="1"/>
</dbReference>
<keyword evidence="10" id="KW-0418">Kinase</keyword>
<dbReference type="Pfam" id="PF13596">
    <property type="entry name" value="PAS_10"/>
    <property type="match status" value="1"/>
</dbReference>
<dbReference type="GO" id="GO:0005737">
    <property type="term" value="C:cytoplasm"/>
    <property type="evidence" value="ECO:0007669"/>
    <property type="project" value="InterPro"/>
</dbReference>
<evidence type="ECO:0000256" key="11">
    <source>
        <dbReference type="ARBA" id="ARBA00022840"/>
    </source>
</evidence>
<keyword evidence="6" id="KW-0288">FMN</keyword>
<dbReference type="Gene3D" id="3.40.50.180">
    <property type="entry name" value="Methylesterase CheB, C-terminal domain"/>
    <property type="match status" value="1"/>
</dbReference>
<dbReference type="SMART" id="SM00911">
    <property type="entry name" value="HWE_HK"/>
    <property type="match status" value="1"/>
</dbReference>
<dbReference type="InterPro" id="IPR035965">
    <property type="entry name" value="PAS-like_dom_sf"/>
</dbReference>
<dbReference type="PRINTS" id="PR00996">
    <property type="entry name" value="CHERMTFRASE"/>
</dbReference>
<keyword evidence="4 17" id="KW-0489">Methyltransferase</keyword>
<dbReference type="GO" id="GO:0000156">
    <property type="term" value="F:phosphorelay response regulator activity"/>
    <property type="evidence" value="ECO:0007669"/>
    <property type="project" value="InterPro"/>
</dbReference>
<dbReference type="PANTHER" id="PTHR24422:SF27">
    <property type="entry name" value="PROTEIN-GLUTAMATE O-METHYLTRANSFERASE"/>
    <property type="match status" value="1"/>
</dbReference>
<dbReference type="EC" id="3.1.1.61" evidence="17"/>
<dbReference type="SMART" id="SM00091">
    <property type="entry name" value="PAS"/>
    <property type="match status" value="3"/>
</dbReference>
<dbReference type="InterPro" id="IPR022642">
    <property type="entry name" value="CheR_C"/>
</dbReference>
<dbReference type="Gene3D" id="3.40.50.150">
    <property type="entry name" value="Vaccinia Virus protein VP39"/>
    <property type="match status" value="1"/>
</dbReference>
<keyword evidence="13" id="KW-0175">Coiled coil</keyword>
<dbReference type="EMBL" id="CP003181">
    <property type="protein sequence ID" value="AHJ62960.1"/>
    <property type="molecule type" value="Genomic_DNA"/>
</dbReference>
<keyword evidence="9" id="KW-0547">Nucleotide-binding</keyword>
<dbReference type="RefSeq" id="WP_025286590.1">
    <property type="nucleotide sequence ID" value="NZ_CP003181.2"/>
</dbReference>
<dbReference type="InterPro" id="IPR022641">
    <property type="entry name" value="CheR_N"/>
</dbReference>
<dbReference type="Pfam" id="PF07536">
    <property type="entry name" value="HWE_HK"/>
    <property type="match status" value="1"/>
</dbReference>
<feature type="domain" description="CheB-type methylesterase" evidence="15">
    <location>
        <begin position="22"/>
        <end position="205"/>
    </location>
</feature>
<protein>
    <submittedName>
        <fullName evidence="17">Protein-glutamate methylesterase</fullName>
        <ecNumber evidence="17">2.1.1.80</ecNumber>
        <ecNumber evidence="17">3.1.1.61</ecNumber>
    </submittedName>
</protein>
<comment type="catalytic activity">
    <reaction evidence="2">
        <text>L-glutamyl-[protein] + S-adenosyl-L-methionine = [protein]-L-glutamate 5-O-methyl ester + S-adenosyl-L-homocysteine</text>
        <dbReference type="Rhea" id="RHEA:24452"/>
        <dbReference type="Rhea" id="RHEA-COMP:10208"/>
        <dbReference type="Rhea" id="RHEA-COMP:10311"/>
        <dbReference type="ChEBI" id="CHEBI:29973"/>
        <dbReference type="ChEBI" id="CHEBI:57856"/>
        <dbReference type="ChEBI" id="CHEBI:59789"/>
        <dbReference type="ChEBI" id="CHEBI:82795"/>
        <dbReference type="EC" id="2.1.1.80"/>
    </reaction>
</comment>
<dbReference type="Pfam" id="PF01739">
    <property type="entry name" value="CheR"/>
    <property type="match status" value="1"/>
</dbReference>
<dbReference type="InterPro" id="IPR000014">
    <property type="entry name" value="PAS"/>
</dbReference>
<evidence type="ECO:0000256" key="5">
    <source>
        <dbReference type="ARBA" id="ARBA00022630"/>
    </source>
</evidence>
<evidence type="ECO:0000259" key="14">
    <source>
        <dbReference type="PROSITE" id="PS50113"/>
    </source>
</evidence>
<evidence type="ECO:0000256" key="13">
    <source>
        <dbReference type="SAM" id="Coils"/>
    </source>
</evidence>
<dbReference type="GO" id="GO:0004673">
    <property type="term" value="F:protein histidine kinase activity"/>
    <property type="evidence" value="ECO:0007669"/>
    <property type="project" value="UniProtKB-EC"/>
</dbReference>
<keyword evidence="3" id="KW-0597">Phosphoprotein</keyword>
<dbReference type="InterPro" id="IPR000700">
    <property type="entry name" value="PAS-assoc_C"/>
</dbReference>
<dbReference type="CDD" id="cd00130">
    <property type="entry name" value="PAS"/>
    <property type="match status" value="1"/>
</dbReference>
<dbReference type="GO" id="GO:0006935">
    <property type="term" value="P:chemotaxis"/>
    <property type="evidence" value="ECO:0007669"/>
    <property type="project" value="UniProtKB-UniRule"/>
</dbReference>
<evidence type="ECO:0000313" key="17">
    <source>
        <dbReference type="EMBL" id="AHJ62960.1"/>
    </source>
</evidence>
<dbReference type="PROSITE" id="PS50122">
    <property type="entry name" value="CHEB"/>
    <property type="match status" value="1"/>
</dbReference>
<accession>A0AAN0RDS2</accession>
<evidence type="ECO:0000259" key="16">
    <source>
        <dbReference type="PROSITE" id="PS50123"/>
    </source>
</evidence>
<dbReference type="InterPro" id="IPR000673">
    <property type="entry name" value="Sig_transdc_resp-reg_Me-estase"/>
</dbReference>
<dbReference type="KEGG" id="gbc:GbCGDNIH3_1133"/>
<dbReference type="GO" id="GO:0008984">
    <property type="term" value="F:protein-glutamate methylesterase activity"/>
    <property type="evidence" value="ECO:0007669"/>
    <property type="project" value="UniProtKB-EC"/>
</dbReference>
<dbReference type="AlphaFoldDB" id="A0AAN0RDS2"/>
<dbReference type="Pfam" id="PF08447">
    <property type="entry name" value="PAS_3"/>
    <property type="match status" value="1"/>
</dbReference>
<dbReference type="InterPro" id="IPR036804">
    <property type="entry name" value="CheR_N_sf"/>
</dbReference>
<dbReference type="InterPro" id="IPR000780">
    <property type="entry name" value="CheR_MeTrfase"/>
</dbReference>
<keyword evidence="11" id="KW-0067">ATP-binding</keyword>
<keyword evidence="5" id="KW-0285">Flavoprotein</keyword>
<name>A0AAN0RDS2_9PROT</name>
<feature type="active site" evidence="12">
    <location>
        <position position="28"/>
    </location>
</feature>
<dbReference type="InterPro" id="IPR011102">
    <property type="entry name" value="Sig_transdc_His_kinase_HWE"/>
</dbReference>
<dbReference type="Pfam" id="PF01339">
    <property type="entry name" value="CheB_methylest"/>
    <property type="match status" value="1"/>
</dbReference>
<dbReference type="EC" id="2.1.1.80" evidence="17"/>
<comment type="catalytic activity">
    <reaction evidence="1">
        <text>ATP + protein L-histidine = ADP + protein N-phospho-L-histidine.</text>
        <dbReference type="EC" id="2.7.13.3"/>
    </reaction>
</comment>
<dbReference type="CDD" id="cd16434">
    <property type="entry name" value="CheB-CheR_fusion"/>
    <property type="match status" value="1"/>
</dbReference>
<dbReference type="GO" id="GO:0032259">
    <property type="term" value="P:methylation"/>
    <property type="evidence" value="ECO:0007669"/>
    <property type="project" value="UniProtKB-KW"/>
</dbReference>
<feature type="active site" evidence="12">
    <location>
        <position position="55"/>
    </location>
</feature>
<keyword evidence="7 17" id="KW-0808">Transferase</keyword>